<dbReference type="PANTHER" id="PTHR32305:SF15">
    <property type="entry name" value="PROTEIN RHSA-RELATED"/>
    <property type="match status" value="1"/>
</dbReference>
<dbReference type="RefSeq" id="WP_264286218.1">
    <property type="nucleotide sequence ID" value="NZ_JAOZEV010000003.1"/>
</dbReference>
<dbReference type="InterPro" id="IPR032871">
    <property type="entry name" value="AHH_dom_containing"/>
</dbReference>
<dbReference type="InterPro" id="IPR022385">
    <property type="entry name" value="Rhs_assc_core"/>
</dbReference>
<evidence type="ECO:0000313" key="1">
    <source>
        <dbReference type="EMBL" id="MCV9931916.1"/>
    </source>
</evidence>
<accession>A0A9X3C150</accession>
<dbReference type="Proteomes" id="UP001151133">
    <property type="component" value="Unassembled WGS sequence"/>
</dbReference>
<dbReference type="Pfam" id="PF14412">
    <property type="entry name" value="AHH"/>
    <property type="match status" value="1"/>
</dbReference>
<reference evidence="1" key="1">
    <citation type="submission" date="2022-10" db="EMBL/GenBank/DDBJ databases">
        <title>Two novel species of Flavobacterium.</title>
        <authorList>
            <person name="Liu Q."/>
            <person name="Xin Y.-H."/>
        </authorList>
    </citation>
    <scope>NUCLEOTIDE SEQUENCE</scope>
    <source>
        <strain evidence="1">LS1R47</strain>
    </source>
</reference>
<keyword evidence="2" id="KW-1185">Reference proteome</keyword>
<evidence type="ECO:0000313" key="2">
    <source>
        <dbReference type="Proteomes" id="UP001151133"/>
    </source>
</evidence>
<dbReference type="PRINTS" id="PR00394">
    <property type="entry name" value="RHSPROTEIN"/>
</dbReference>
<comment type="caution">
    <text evidence="1">The sequence shown here is derived from an EMBL/GenBank/DDBJ whole genome shotgun (WGS) entry which is preliminary data.</text>
</comment>
<dbReference type="AlphaFoldDB" id="A0A9X3C150"/>
<dbReference type="Gene3D" id="2.180.10.10">
    <property type="entry name" value="RHS repeat-associated core"/>
    <property type="match status" value="1"/>
</dbReference>
<dbReference type="InterPro" id="IPR050708">
    <property type="entry name" value="T6SS_VgrG/RHS"/>
</dbReference>
<dbReference type="NCBIfam" id="TIGR03696">
    <property type="entry name" value="Rhs_assc_core"/>
    <property type="match status" value="1"/>
</dbReference>
<dbReference type="PANTHER" id="PTHR32305">
    <property type="match status" value="1"/>
</dbReference>
<dbReference type="EMBL" id="JAOZEV010000003">
    <property type="protein sequence ID" value="MCV9931916.1"/>
    <property type="molecule type" value="Genomic_DNA"/>
</dbReference>
<name>A0A9X3C150_9FLAO</name>
<sequence>MGQYEDTETGLYYNRFRYYNAETGLYLSQDPIAVEGNNPNFYAYVFNSNFEIDLFGLDCQIHHLIPQAVYKQFRKDLKKIKDYSQAVNHRLAKNRNNLIPLDTPFHGNYPKYNEFVEEELNTLKNSTEGLNLDNVSKLQNDLRDLIGQAEKSGKTLNEFFSNLVP</sequence>
<protein>
    <submittedName>
        <fullName evidence="1">RHS repeat-associated core domain-containing protein</fullName>
    </submittedName>
</protein>
<gene>
    <name evidence="1" type="ORF">OIU80_06445</name>
</gene>
<proteinExistence type="predicted"/>
<organism evidence="1 2">
    <name type="scientific">Flavobacterium frigoritolerans</name>
    <dbReference type="NCBI Taxonomy" id="2987686"/>
    <lineage>
        <taxon>Bacteria</taxon>
        <taxon>Pseudomonadati</taxon>
        <taxon>Bacteroidota</taxon>
        <taxon>Flavobacteriia</taxon>
        <taxon>Flavobacteriales</taxon>
        <taxon>Flavobacteriaceae</taxon>
        <taxon>Flavobacterium</taxon>
    </lineage>
</organism>